<dbReference type="InterPro" id="IPR054446">
    <property type="entry name" value="CIMIP3-like"/>
</dbReference>
<keyword evidence="2" id="KW-1185">Reference proteome</keyword>
<dbReference type="PANTHER" id="PTHR35444">
    <property type="entry name" value="RIKEN CDNA 1700001C19 GENE"/>
    <property type="match status" value="1"/>
</dbReference>
<accession>A0AAN9BNY6</accession>
<dbReference type="Proteomes" id="UP001374579">
    <property type="component" value="Unassembled WGS sequence"/>
</dbReference>
<protein>
    <submittedName>
        <fullName evidence="1">Uncharacterized protein</fullName>
    </submittedName>
</protein>
<dbReference type="AlphaFoldDB" id="A0AAN9BNY6"/>
<reference evidence="1 2" key="1">
    <citation type="submission" date="2024-02" db="EMBL/GenBank/DDBJ databases">
        <title>Chromosome-scale genome assembly of the rough periwinkle Littorina saxatilis.</title>
        <authorList>
            <person name="De Jode A."/>
            <person name="Faria R."/>
            <person name="Formenti G."/>
            <person name="Sims Y."/>
            <person name="Smith T.P."/>
            <person name="Tracey A."/>
            <person name="Wood J.M.D."/>
            <person name="Zagrodzka Z.B."/>
            <person name="Johannesson K."/>
            <person name="Butlin R.K."/>
            <person name="Leder E.H."/>
        </authorList>
    </citation>
    <scope>NUCLEOTIDE SEQUENCE [LARGE SCALE GENOMIC DNA]</scope>
    <source>
        <strain evidence="1">Snail1</strain>
        <tissue evidence="1">Muscle</tissue>
    </source>
</reference>
<proteinExistence type="predicted"/>
<dbReference type="PANTHER" id="PTHR35444:SF1">
    <property type="entry name" value="RIKEN CDNA 1700001C19 GENE"/>
    <property type="match status" value="1"/>
</dbReference>
<evidence type="ECO:0000313" key="1">
    <source>
        <dbReference type="EMBL" id="KAK7108673.1"/>
    </source>
</evidence>
<dbReference type="Pfam" id="PF22581">
    <property type="entry name" value="CIMIP3"/>
    <property type="match status" value="1"/>
</dbReference>
<name>A0AAN9BNY6_9CAEN</name>
<gene>
    <name evidence="1" type="ORF">V1264_016362</name>
</gene>
<sequence>MSGQRRRAMQLEEYPPSHVHIDFNPVGGARGTEDIFNLGQLEQQRLTWEYLETIRLKKLRIPNRYSRHLGKGFTMPREEHPLQGPAWNNSLKPTPVNGVGSIKDEKQGAKCINNSIAPFFTVGKPTCGYFFSRSTDNKKRNIGIPPSDVVKWRSFAQ</sequence>
<dbReference type="EMBL" id="JBAMIC010000004">
    <property type="protein sequence ID" value="KAK7108673.1"/>
    <property type="molecule type" value="Genomic_DNA"/>
</dbReference>
<evidence type="ECO:0000313" key="2">
    <source>
        <dbReference type="Proteomes" id="UP001374579"/>
    </source>
</evidence>
<comment type="caution">
    <text evidence="1">The sequence shown here is derived from an EMBL/GenBank/DDBJ whole genome shotgun (WGS) entry which is preliminary data.</text>
</comment>
<organism evidence="1 2">
    <name type="scientific">Littorina saxatilis</name>
    <dbReference type="NCBI Taxonomy" id="31220"/>
    <lineage>
        <taxon>Eukaryota</taxon>
        <taxon>Metazoa</taxon>
        <taxon>Spiralia</taxon>
        <taxon>Lophotrochozoa</taxon>
        <taxon>Mollusca</taxon>
        <taxon>Gastropoda</taxon>
        <taxon>Caenogastropoda</taxon>
        <taxon>Littorinimorpha</taxon>
        <taxon>Littorinoidea</taxon>
        <taxon>Littorinidae</taxon>
        <taxon>Littorina</taxon>
    </lineage>
</organism>